<evidence type="ECO:0000313" key="2">
    <source>
        <dbReference type="Proteomes" id="UP000321734"/>
    </source>
</evidence>
<comment type="caution">
    <text evidence="1">The sequence shown here is derived from an EMBL/GenBank/DDBJ whole genome shotgun (WGS) entry which is preliminary data.</text>
</comment>
<accession>A0A5C7AQC2</accession>
<evidence type="ECO:0000313" key="1">
    <source>
        <dbReference type="EMBL" id="TXE10617.1"/>
    </source>
</evidence>
<keyword evidence="2" id="KW-1185">Reference proteome</keyword>
<sequence>MNANYKFDTITIGFAIENLFDVAWNETQFATESRLQNEAQSVEEIHFTPGTPFFIKGTIAYTF</sequence>
<dbReference type="Proteomes" id="UP000321734">
    <property type="component" value="Unassembled WGS sequence"/>
</dbReference>
<dbReference type="EMBL" id="VORX01000001">
    <property type="protein sequence ID" value="TXE10617.1"/>
    <property type="molecule type" value="Genomic_DNA"/>
</dbReference>
<gene>
    <name evidence="1" type="ORF">ES711_01550</name>
</gene>
<organism evidence="1 2">
    <name type="scientific">Gelidibacter salicanalis</name>
    <dbReference type="NCBI Taxonomy" id="291193"/>
    <lineage>
        <taxon>Bacteria</taxon>
        <taxon>Pseudomonadati</taxon>
        <taxon>Bacteroidota</taxon>
        <taxon>Flavobacteriia</taxon>
        <taxon>Flavobacteriales</taxon>
        <taxon>Flavobacteriaceae</taxon>
        <taxon>Gelidibacter</taxon>
    </lineage>
</organism>
<dbReference type="OrthoDB" id="99480at2"/>
<proteinExistence type="predicted"/>
<reference evidence="1 2" key="1">
    <citation type="submission" date="2019-08" db="EMBL/GenBank/DDBJ databases">
        <title>Genome sequence of Gelidibacter salicanalis IC162T.</title>
        <authorList>
            <person name="Bowman J.P."/>
        </authorList>
    </citation>
    <scope>NUCLEOTIDE SEQUENCE [LARGE SCALE GENOMIC DNA]</scope>
    <source>
        <strain evidence="1 2">IC162</strain>
    </source>
</reference>
<evidence type="ECO:0008006" key="3">
    <source>
        <dbReference type="Google" id="ProtNLM"/>
    </source>
</evidence>
<name>A0A5C7AQC2_9FLAO</name>
<dbReference type="AlphaFoldDB" id="A0A5C7AQC2"/>
<protein>
    <recommendedName>
        <fullName evidence="3">TonB-dependent receptor</fullName>
    </recommendedName>
</protein>